<evidence type="ECO:0000313" key="7">
    <source>
        <dbReference type="Proteomes" id="UP000024837"/>
    </source>
</evidence>
<dbReference type="PANTHER" id="PTHR24012">
    <property type="entry name" value="RNA BINDING PROTEIN"/>
    <property type="match status" value="1"/>
</dbReference>
<dbReference type="Proteomes" id="UP000024837">
    <property type="component" value="Unassembled WGS sequence"/>
</dbReference>
<dbReference type="HOGENOM" id="CLU_953238_0_0_1"/>
<dbReference type="GO" id="GO:0003723">
    <property type="term" value="F:RNA binding"/>
    <property type="evidence" value="ECO:0007669"/>
    <property type="project" value="UniProtKB-UniRule"/>
</dbReference>
<dbReference type="SUPFAM" id="SSF54928">
    <property type="entry name" value="RNA-binding domain, RBD"/>
    <property type="match status" value="2"/>
</dbReference>
<dbReference type="SMART" id="SM00360">
    <property type="entry name" value="RRM"/>
    <property type="match status" value="2"/>
</dbReference>
<organism evidence="6 7">
    <name type="scientific">Drechslerella stenobrocha 248</name>
    <dbReference type="NCBI Taxonomy" id="1043628"/>
    <lineage>
        <taxon>Eukaryota</taxon>
        <taxon>Fungi</taxon>
        <taxon>Dikarya</taxon>
        <taxon>Ascomycota</taxon>
        <taxon>Pezizomycotina</taxon>
        <taxon>Orbiliomycetes</taxon>
        <taxon>Orbiliales</taxon>
        <taxon>Orbiliaceae</taxon>
        <taxon>Drechslerella</taxon>
    </lineage>
</organism>
<evidence type="ECO:0000256" key="1">
    <source>
        <dbReference type="ARBA" id="ARBA00022737"/>
    </source>
</evidence>
<dbReference type="InterPro" id="IPR012677">
    <property type="entry name" value="Nucleotide-bd_a/b_plait_sf"/>
</dbReference>
<dbReference type="OrthoDB" id="271725at2759"/>
<dbReference type="EMBL" id="KI966427">
    <property type="protein sequence ID" value="EWC45358.1"/>
    <property type="molecule type" value="Genomic_DNA"/>
</dbReference>
<gene>
    <name evidence="6" type="ORF">DRE_00757</name>
</gene>
<sequence>MAAKATRKSPVIASTPLKTPSYEDDTFDFSSPATASGGSKCPINLHIAPLPPTMTDSQLLEMVAPFGEIISHKAILDRPSRECKGYGFAKFADHDSAQACIEALTEKNYYVTIARDSFYSKLKDLADEGSTNLYVSNLPVKWDEDKIVAIFKGYEHTKCRLLVNTDGSSKGVAFIDFKDRKICDEIIERFNGIGIAEEEPFLPLQVRYADTVAQKKLKKEKQMVGQFPKKSVLANHKQALDNAQRMIAASLANTSAEESGGVALPAAQHQFWRNTEAPPTPPRSDVSNEEDK</sequence>
<protein>
    <recommendedName>
        <fullName evidence="5">RRM domain-containing protein</fullName>
    </recommendedName>
</protein>
<reference evidence="6 7" key="1">
    <citation type="submission" date="2013-05" db="EMBL/GenBank/DDBJ databases">
        <title>Drechslerella stenobrocha genome reveals carnivorous origination and mechanical trapping mechanism of predatory fungi.</title>
        <authorList>
            <person name="Liu X."/>
            <person name="Zhang W."/>
            <person name="Liu K."/>
        </authorList>
    </citation>
    <scope>NUCLEOTIDE SEQUENCE [LARGE SCALE GENOMIC DNA]</scope>
    <source>
        <strain evidence="6 7">248</strain>
    </source>
</reference>
<evidence type="ECO:0000256" key="3">
    <source>
        <dbReference type="PROSITE-ProRule" id="PRU00176"/>
    </source>
</evidence>
<dbReference type="Gene3D" id="3.30.70.330">
    <property type="match status" value="2"/>
</dbReference>
<evidence type="ECO:0000313" key="6">
    <source>
        <dbReference type="EMBL" id="EWC45358.1"/>
    </source>
</evidence>
<name>W7HZI9_9PEZI</name>
<dbReference type="Pfam" id="PF00076">
    <property type="entry name" value="RRM_1"/>
    <property type="match status" value="2"/>
</dbReference>
<dbReference type="InterPro" id="IPR035979">
    <property type="entry name" value="RBD_domain_sf"/>
</dbReference>
<feature type="region of interest" description="Disordered" evidence="4">
    <location>
        <begin position="267"/>
        <end position="292"/>
    </location>
</feature>
<evidence type="ECO:0000256" key="4">
    <source>
        <dbReference type="SAM" id="MobiDB-lite"/>
    </source>
</evidence>
<keyword evidence="1" id="KW-0677">Repeat</keyword>
<accession>W7HZI9</accession>
<keyword evidence="7" id="KW-1185">Reference proteome</keyword>
<evidence type="ECO:0000259" key="5">
    <source>
        <dbReference type="PROSITE" id="PS50102"/>
    </source>
</evidence>
<dbReference type="PROSITE" id="PS50102">
    <property type="entry name" value="RRM"/>
    <property type="match status" value="2"/>
</dbReference>
<dbReference type="InterPro" id="IPR000504">
    <property type="entry name" value="RRM_dom"/>
</dbReference>
<keyword evidence="2 3" id="KW-0694">RNA-binding</keyword>
<proteinExistence type="predicted"/>
<feature type="domain" description="RRM" evidence="5">
    <location>
        <begin position="43"/>
        <end position="116"/>
    </location>
</feature>
<evidence type="ECO:0000256" key="2">
    <source>
        <dbReference type="ARBA" id="ARBA00022884"/>
    </source>
</evidence>
<feature type="domain" description="RRM" evidence="5">
    <location>
        <begin position="131"/>
        <end position="211"/>
    </location>
</feature>
<dbReference type="AlphaFoldDB" id="W7HZI9"/>